<keyword evidence="1" id="KW-0812">Transmembrane</keyword>
<evidence type="ECO:0000256" key="2">
    <source>
        <dbReference type="SAM" id="SignalP"/>
    </source>
</evidence>
<feature type="signal peptide" evidence="2">
    <location>
        <begin position="1"/>
        <end position="21"/>
    </location>
</feature>
<keyword evidence="1" id="KW-0472">Membrane</keyword>
<organism evidence="3 4">
    <name type="scientific">Ataeniobius toweri</name>
    <dbReference type="NCBI Taxonomy" id="208326"/>
    <lineage>
        <taxon>Eukaryota</taxon>
        <taxon>Metazoa</taxon>
        <taxon>Chordata</taxon>
        <taxon>Craniata</taxon>
        <taxon>Vertebrata</taxon>
        <taxon>Euteleostomi</taxon>
        <taxon>Actinopterygii</taxon>
        <taxon>Neopterygii</taxon>
        <taxon>Teleostei</taxon>
        <taxon>Neoteleostei</taxon>
        <taxon>Acanthomorphata</taxon>
        <taxon>Ovalentaria</taxon>
        <taxon>Atherinomorphae</taxon>
        <taxon>Cyprinodontiformes</taxon>
        <taxon>Goodeidae</taxon>
        <taxon>Ataeniobius</taxon>
    </lineage>
</organism>
<keyword evidence="2" id="KW-0732">Signal</keyword>
<evidence type="ECO:0008006" key="5">
    <source>
        <dbReference type="Google" id="ProtNLM"/>
    </source>
</evidence>
<dbReference type="PANTHER" id="PTHR28453">
    <property type="entry name" value="PROTEIN SNORC"/>
    <property type="match status" value="1"/>
</dbReference>
<evidence type="ECO:0000313" key="4">
    <source>
        <dbReference type="Proteomes" id="UP001345963"/>
    </source>
</evidence>
<dbReference type="EMBL" id="JAHUTI010029540">
    <property type="protein sequence ID" value="MED6241035.1"/>
    <property type="molecule type" value="Genomic_DNA"/>
</dbReference>
<accession>A0ABU7AUG5</accession>
<protein>
    <recommendedName>
        <fullName evidence="5">Protein SNORC</fullName>
    </recommendedName>
</protein>
<dbReference type="InterPro" id="IPR031500">
    <property type="entry name" value="SNORC"/>
</dbReference>
<keyword evidence="1" id="KW-1133">Transmembrane helix</keyword>
<gene>
    <name evidence="3" type="ORF">ATANTOWER_017616</name>
</gene>
<comment type="caution">
    <text evidence="3">The sequence shown here is derived from an EMBL/GenBank/DDBJ whole genome shotgun (WGS) entry which is preliminary data.</text>
</comment>
<reference evidence="3 4" key="1">
    <citation type="submission" date="2021-07" db="EMBL/GenBank/DDBJ databases">
        <authorList>
            <person name="Palmer J.M."/>
        </authorList>
    </citation>
    <scope>NUCLEOTIDE SEQUENCE [LARGE SCALE GENOMIC DNA]</scope>
    <source>
        <strain evidence="3 4">AT_MEX2019</strain>
        <tissue evidence="3">Muscle</tissue>
    </source>
</reference>
<evidence type="ECO:0000256" key="1">
    <source>
        <dbReference type="SAM" id="Phobius"/>
    </source>
</evidence>
<feature type="transmembrane region" description="Helical" evidence="1">
    <location>
        <begin position="86"/>
        <end position="109"/>
    </location>
</feature>
<keyword evidence="4" id="KW-1185">Reference proteome</keyword>
<feature type="chain" id="PRO_5047495747" description="Protein SNORC" evidence="2">
    <location>
        <begin position="22"/>
        <end position="115"/>
    </location>
</feature>
<dbReference type="Proteomes" id="UP001345963">
    <property type="component" value="Unassembled WGS sequence"/>
</dbReference>
<dbReference type="Pfam" id="PF15756">
    <property type="entry name" value="DUF4690"/>
    <property type="match status" value="1"/>
</dbReference>
<evidence type="ECO:0000313" key="3">
    <source>
        <dbReference type="EMBL" id="MED6241035.1"/>
    </source>
</evidence>
<name>A0ABU7AUG5_9TELE</name>
<sequence>MVHSSIWGVVLVLFSLLLVLAHTEMVFDPALTSRDHQDGISGDQSTEVTTKNPFLDITGQTYTFDFEDTTHPPILDDDEGVLGPGAITAIVIAVFLGASVLLALIVITIRKFTAS</sequence>
<dbReference type="PANTHER" id="PTHR28453:SF1">
    <property type="entry name" value="PROTEIN SNORC"/>
    <property type="match status" value="1"/>
</dbReference>
<proteinExistence type="predicted"/>